<dbReference type="GO" id="GO:0007094">
    <property type="term" value="P:mitotic spindle assembly checkpoint signaling"/>
    <property type="evidence" value="ECO:0000318"/>
    <property type="project" value="GO_Central"/>
</dbReference>
<feature type="domain" description="KNTC1 third ARM-repeats" evidence="4">
    <location>
        <begin position="1371"/>
        <end position="1504"/>
    </location>
</feature>
<protein>
    <submittedName>
        <fullName evidence="7">Uncharacterized protein</fullName>
    </submittedName>
</protein>
<name>F4PEL7_BATDJ</name>
<sequence>MSLVLASLFSLPISHKSNSFTFKNKAGTCASDSLSYTPLAVVRTESLFCLAIDSILYLVSINHKQLSAQVELDCRIDCLGVHSSRQIAVVGDILGSIHFVHLLSGQVFYSQALVNPTTLQQSNLENQHVFACLDLISNENTDEVVVSLTSGTLMRLSGIDFALVEQYLLDGNLETISSTIQQHVKVQTIKISGELMDSLNYVLVSNQFIYACGSGSAPLTIWTKHPSIPTACIDSVKRVLNGSTLIFAELESTSGYIATLDTTDQLTLFDSKVWVAIGRTRISNVVDMYFTINPLEDIKTVLVVVCTDQQETRLILLDIPTLDTIQKCNLPSTSKLVRPSCSGQKVDTLELIYVNYPIDLTSDYITLDIQIAKLSPTTSLQKVKELIFSGQLDKAEDMAQANHLDIQSLYKLHIESLLAEMTSGSSKTDLVSDALLIMNHIEDDFFIVNHCLEAKARSLDDVQHFIEFCRSRLEKSMLNLESSEKLSSLAAYVEQITKRLATYIYLHEFDFAQWIEFKQRPISELIRDAIAVGDCSKALTIWNRHSTDPTLCESIATIFQDLPVNMTVSNIIVLVQEFERHITTTAERNLLNQWIVDRARQIEGQTERPHDALKFLISLQQPNAQLHRIKYSTTECSPWRYVKSMLHDTQNNSDIEPHSSLLEFLQLLSNLKDLASLWASTDINLSFWNDDHNMPISLSVYEKEQPMSIAMSLVDRVAAPELIPSAIEKHIKPYLARHDDITVKVFLSEYCTTLMDSSIGQEQSFQTWEPRVLAIVPLIGDSSIENDIILEIMRRTGEYLSRIVKLAYPLSDDIVYHPLNHLTYCLVIQRLKDTMVHNHRDIVEQFRLIQLKRMMLKYDITVFNIANMSLAKRLLRHICKQTDQISAVGDALQVVKAYHNLTKMDAYLMRARFLVAENLFERCELLLSVGSETADTEITQDKEALDDESDQRLSSADRASLVTQLLGWILIKLDYAISQQNESTFTTMLQAGIMIHGILTQHHIFIHDLPSGFDFRRAQNLYRDYKQMIHPKCIMDPLFVQTLLQEHIQLQSFTDGSAAFVDIYTYADALGIDRHDTLCRLAILLTQADQLDLAMLLCNELNDIYPGSKTATTFATCCKLILNNNYLLQFDKGSEHIFKLAKLLVQLGRLAIANSDSSDLSKHLDLFKDLDLLYHIVLQGDMGAYRASLTKRRRIGPTDGLEQSTSNYSRGSGSRSDYESNHARIIPVAHDPVPYQDERFGSRIFHSFYHETGLVLNAQTALEHAVIFVQSTISMNEALAREINDPFADHVEMVGKGKRANDQIPDRQLAHTHGHQLVDICLQHRQYQLAIRLSQRLIELSYSPLSQSMASSNQATTAAAEYILQTEHALKNLATQMLSAKVIDKHYTLACLLSLPTKIAFDSFKSGMATTGKDFGRLERVAKVGAMAGLVWSQHDFQANCQRLAVHAGWWQELQVLEIPFDQAKYQASVNGDYQRELIPHILQKTDGDLETTLAFSQYYHIEDIRFINEQILRIDANQGQAKNAILVLDILKSYTRIVPPTFDELLSCYNATTLSTSRSTVPPDISILKKKFSSSYKRLPFHMLIKDPWTVLAPEICDVSLARLVPVCYVLDLDPDKLHLTLISSKIALLKSLSSSDQDTVSVLGIKCADFRSLVSKIRDSEQAVTTAVLVGGSYPCGTDRIAMYKLAIHLAERWLLATKSDSSAEETTNKVEVTIARLKKMAVQAETEVQLRTNKLTEFLSMAHSPLDLCVALYKHGATMSAAPKCDIHDVIEKIAKRSLLKLDDIQMLVLMRLVKLEVPEEDKEQEQDLQNQIHYLFERNSQLGSQLLLRLAYQSSTKVDTWMRVRALSALIRLTKQSDMEEMSKKGVWHYMQMTMYLKEFQDLNIVQSLQDFDQCNKGAFVQSLWLSHRNSVKGLRLICKICIDYMIMDGELLYNVFLQLEQHQDHAFVLNMLETLVQIPSIAILGWVRGLWVNTWQISISNWFLNLADANRAKILEFQNLLSLYIKSPYSSLCHLEQLIGDLLQTAFSLESRFFAIILLGHLPTSFDSRDKTIRNVMSGLDGSNLISLLDTLNLVPNGTVYPNLDTTTLVYAQKTVIPQIMHVLNSRHLFVLLAASQHLESFVKYVVQTDQVTALLLASIKSGREMDAFKVLDMYCAFHGLHHQVDSIAERDNTTREIAMLHCYAETHADELGDDAEWMIQQMDNKMDSETE</sequence>
<dbReference type="GO" id="GO:0031267">
    <property type="term" value="F:small GTPase binding"/>
    <property type="evidence" value="ECO:0000318"/>
    <property type="project" value="GO_Central"/>
</dbReference>
<dbReference type="Pfam" id="PF24506">
    <property type="entry name" value="KNTC1_N"/>
    <property type="match status" value="1"/>
</dbReference>
<feature type="region of interest" description="Disordered" evidence="1">
    <location>
        <begin position="1196"/>
        <end position="1218"/>
    </location>
</feature>
<dbReference type="STRING" id="684364.F4PEL7"/>
<evidence type="ECO:0000259" key="6">
    <source>
        <dbReference type="Pfam" id="PF24520"/>
    </source>
</evidence>
<feature type="domain" description="KNTC1 second ARM-repeats" evidence="5">
    <location>
        <begin position="747"/>
        <end position="927"/>
    </location>
</feature>
<evidence type="ECO:0000313" key="8">
    <source>
        <dbReference type="Proteomes" id="UP000007241"/>
    </source>
</evidence>
<dbReference type="Pfam" id="PF10493">
    <property type="entry name" value="Rod_C"/>
    <property type="match status" value="1"/>
</dbReference>
<dbReference type="Pfam" id="PF24520">
    <property type="entry name" value="ARM_KNTC1_1st"/>
    <property type="match status" value="1"/>
</dbReference>
<feature type="domain" description="KNTC1 N-terminal" evidence="3">
    <location>
        <begin position="42"/>
        <end position="350"/>
    </location>
</feature>
<dbReference type="EMBL" id="GL882898">
    <property type="protein sequence ID" value="EGF76266.1"/>
    <property type="molecule type" value="Genomic_DNA"/>
</dbReference>
<evidence type="ECO:0000259" key="3">
    <source>
        <dbReference type="Pfam" id="PF24506"/>
    </source>
</evidence>
<dbReference type="InterPro" id="IPR055403">
    <property type="entry name" value="ARM_KNTC1_1st"/>
</dbReference>
<dbReference type="Pfam" id="PF24516">
    <property type="entry name" value="ARM_KNTC1_2nd"/>
    <property type="match status" value="1"/>
</dbReference>
<dbReference type="InterPro" id="IPR055402">
    <property type="entry name" value="KNTC1_N"/>
</dbReference>
<dbReference type="GO" id="GO:0005737">
    <property type="term" value="C:cytoplasm"/>
    <property type="evidence" value="ECO:0000318"/>
    <property type="project" value="GO_Central"/>
</dbReference>
<dbReference type="OMA" id="KXAISLV"/>
<dbReference type="Pfam" id="PF24515">
    <property type="entry name" value="ARM_KNTC1_3rd"/>
    <property type="match status" value="1"/>
</dbReference>
<reference evidence="7 8" key="1">
    <citation type="submission" date="2009-12" db="EMBL/GenBank/DDBJ databases">
        <title>The draft genome of Batrachochytrium dendrobatidis.</title>
        <authorList>
            <consortium name="US DOE Joint Genome Institute (JGI-PGF)"/>
            <person name="Kuo A."/>
            <person name="Salamov A."/>
            <person name="Schmutz J."/>
            <person name="Lucas S."/>
            <person name="Pitluck S."/>
            <person name="Rosenblum E."/>
            <person name="Stajich J."/>
            <person name="Eisen M."/>
            <person name="Grigoriev I.V."/>
        </authorList>
    </citation>
    <scope>NUCLEOTIDE SEQUENCE [LARGE SCALE GENOMIC DNA]</scope>
    <source>
        <strain evidence="8">JAM81 / FGSC 10211</strain>
    </source>
</reference>
<dbReference type="InterPro" id="IPR055405">
    <property type="entry name" value="ARM_KNTC1_3rd"/>
</dbReference>
<dbReference type="OrthoDB" id="343783at2759"/>
<dbReference type="Proteomes" id="UP000007241">
    <property type="component" value="Unassembled WGS sequence"/>
</dbReference>
<dbReference type="InterPro" id="IPR019527">
    <property type="entry name" value="RZZ-complex_KNTC1/ROD_C"/>
</dbReference>
<dbReference type="GO" id="GO:1990423">
    <property type="term" value="C:RZZ complex"/>
    <property type="evidence" value="ECO:0000318"/>
    <property type="project" value="GO_Central"/>
</dbReference>
<dbReference type="InParanoid" id="F4PEL7"/>
<feature type="domain" description="RZZ complex subunit KNTC1/ROD C-terminal" evidence="2">
    <location>
        <begin position="1576"/>
        <end position="2062"/>
    </location>
</feature>
<evidence type="ECO:0000256" key="1">
    <source>
        <dbReference type="SAM" id="MobiDB-lite"/>
    </source>
</evidence>
<feature type="compositionally biased region" description="Polar residues" evidence="1">
    <location>
        <begin position="1201"/>
        <end position="1215"/>
    </location>
</feature>
<dbReference type="InterPro" id="IPR052802">
    <property type="entry name" value="KNTC1"/>
</dbReference>
<accession>F4PEL7</accession>
<dbReference type="HOGENOM" id="CLU_231522_0_0_1"/>
<gene>
    <name evidence="7" type="ORF">BATDEDRAFT_92857</name>
</gene>
<evidence type="ECO:0000259" key="2">
    <source>
        <dbReference type="Pfam" id="PF10493"/>
    </source>
</evidence>
<evidence type="ECO:0000259" key="5">
    <source>
        <dbReference type="Pfam" id="PF24516"/>
    </source>
</evidence>
<dbReference type="GeneID" id="18244785"/>
<dbReference type="GO" id="GO:0005828">
    <property type="term" value="C:kinetochore microtubule"/>
    <property type="evidence" value="ECO:0000318"/>
    <property type="project" value="GO_Central"/>
</dbReference>
<feature type="domain" description="KNTC1 first ARM-repeats" evidence="6">
    <location>
        <begin position="386"/>
        <end position="610"/>
    </location>
</feature>
<dbReference type="GO" id="GO:0000070">
    <property type="term" value="P:mitotic sister chromatid segregation"/>
    <property type="evidence" value="ECO:0000318"/>
    <property type="project" value="GO_Central"/>
</dbReference>
<dbReference type="PANTHER" id="PTHR15688">
    <property type="entry name" value="KINETOCHORE-ASSOCIATED PROTEIN 1"/>
    <property type="match status" value="1"/>
</dbReference>
<organism evidence="7 8">
    <name type="scientific">Batrachochytrium dendrobatidis (strain JAM81 / FGSC 10211)</name>
    <name type="common">Frog chytrid fungus</name>
    <dbReference type="NCBI Taxonomy" id="684364"/>
    <lineage>
        <taxon>Eukaryota</taxon>
        <taxon>Fungi</taxon>
        <taxon>Fungi incertae sedis</taxon>
        <taxon>Chytridiomycota</taxon>
        <taxon>Chytridiomycota incertae sedis</taxon>
        <taxon>Chytridiomycetes</taxon>
        <taxon>Rhizophydiales</taxon>
        <taxon>Rhizophydiales incertae sedis</taxon>
        <taxon>Batrachochytrium</taxon>
    </lineage>
</organism>
<dbReference type="InterPro" id="IPR055404">
    <property type="entry name" value="ARM_KNTC1_2nd"/>
</dbReference>
<keyword evidence="8" id="KW-1185">Reference proteome</keyword>
<dbReference type="GO" id="GO:1903394">
    <property type="term" value="P:protein localization to kinetochore involved in kinetochore assembly"/>
    <property type="evidence" value="ECO:0000318"/>
    <property type="project" value="GO_Central"/>
</dbReference>
<proteinExistence type="predicted"/>
<evidence type="ECO:0000259" key="4">
    <source>
        <dbReference type="Pfam" id="PF24515"/>
    </source>
</evidence>
<dbReference type="RefSeq" id="XP_006683096.1">
    <property type="nucleotide sequence ID" value="XM_006683033.1"/>
</dbReference>
<evidence type="ECO:0000313" key="7">
    <source>
        <dbReference type="EMBL" id="EGF76266.1"/>
    </source>
</evidence>
<dbReference type="PANTHER" id="PTHR15688:SF1">
    <property type="entry name" value="KINETOCHORE-ASSOCIATED PROTEIN 1"/>
    <property type="match status" value="1"/>
</dbReference>